<keyword evidence="3" id="KW-1133">Transmembrane helix</keyword>
<dbReference type="PANTHER" id="PTHR21666">
    <property type="entry name" value="PEPTIDASE-RELATED"/>
    <property type="match status" value="1"/>
</dbReference>
<dbReference type="AlphaFoldDB" id="A0A179INE8"/>
<dbReference type="GO" id="GO:0004222">
    <property type="term" value="F:metalloendopeptidase activity"/>
    <property type="evidence" value="ECO:0007669"/>
    <property type="project" value="TreeGrafter"/>
</dbReference>
<evidence type="ECO:0000259" key="4">
    <source>
        <dbReference type="Pfam" id="PF01551"/>
    </source>
</evidence>
<keyword evidence="3" id="KW-0812">Transmembrane</keyword>
<keyword evidence="3" id="KW-0472">Membrane</keyword>
<dbReference type="CDD" id="cd12797">
    <property type="entry name" value="M23_peptidase"/>
    <property type="match status" value="1"/>
</dbReference>
<dbReference type="RefSeq" id="WP_066201456.1">
    <property type="nucleotide sequence ID" value="NZ_CBCSAS010000008.1"/>
</dbReference>
<evidence type="ECO:0000256" key="2">
    <source>
        <dbReference type="SAM" id="Coils"/>
    </source>
</evidence>
<accession>A0A179INE8</accession>
<keyword evidence="8" id="KW-1185">Reference proteome</keyword>
<dbReference type="InterPro" id="IPR050570">
    <property type="entry name" value="Cell_wall_metabolism_enzyme"/>
</dbReference>
<name>A0A179INE8_HYDSH</name>
<keyword evidence="2" id="KW-0175">Coiled coil</keyword>
<reference evidence="5" key="3">
    <citation type="journal article" date="2021" name="Microbiology">
        <title>Metagenomic Analysis of the Microbial Community in the Underground Coal Fire Area (Kemerovo Region, Russia) Revealed Predominance of Thermophilic Members of the Phyla Deinococcus-thermus, Aquificae, and Firmicutes.</title>
        <authorList>
            <person name="Kadnikov V."/>
            <person name="Mardanov A.V."/>
            <person name="Beletsky A.V."/>
            <person name="Karnachuk O.V."/>
            <person name="Ravin N.V."/>
        </authorList>
    </citation>
    <scope>NUCLEOTIDE SEQUENCE</scope>
    <source>
        <strain evidence="5">RBS10-49</strain>
    </source>
</reference>
<feature type="transmembrane region" description="Helical" evidence="3">
    <location>
        <begin position="35"/>
        <end position="60"/>
    </location>
</feature>
<evidence type="ECO:0000313" key="6">
    <source>
        <dbReference type="EMBL" id="OAR04178.1"/>
    </source>
</evidence>
<dbReference type="EMBL" id="JXBB01000023">
    <property type="protein sequence ID" value="OAR04178.1"/>
    <property type="molecule type" value="Genomic_DNA"/>
</dbReference>
<evidence type="ECO:0000256" key="1">
    <source>
        <dbReference type="ARBA" id="ARBA00022729"/>
    </source>
</evidence>
<reference evidence="6 8" key="1">
    <citation type="submission" date="2015-09" db="EMBL/GenBank/DDBJ databases">
        <title>Draft genome sequence of Hydrogenibacillus schlegelii DSM 2000.</title>
        <authorList>
            <person name="Hemp J."/>
        </authorList>
    </citation>
    <scope>NUCLEOTIDE SEQUENCE [LARGE SCALE GENOMIC DNA]</scope>
    <source>
        <strain evidence="6 8">MA 48</strain>
    </source>
</reference>
<organism evidence="6 8">
    <name type="scientific">Hydrogenibacillus schlegelii</name>
    <name type="common">Bacillus schlegelii</name>
    <dbReference type="NCBI Taxonomy" id="1484"/>
    <lineage>
        <taxon>Bacteria</taxon>
        <taxon>Bacillati</taxon>
        <taxon>Bacillota</taxon>
        <taxon>Bacilli</taxon>
        <taxon>Bacillales</taxon>
        <taxon>Bacillales Family X. Incertae Sedis</taxon>
        <taxon>Hydrogenibacillus</taxon>
    </lineage>
</organism>
<dbReference type="EMBL" id="PEBV01000003">
    <property type="protein sequence ID" value="PTQ54523.1"/>
    <property type="molecule type" value="Genomic_DNA"/>
</dbReference>
<evidence type="ECO:0000313" key="7">
    <source>
        <dbReference type="EMBL" id="PTQ54523.1"/>
    </source>
</evidence>
<evidence type="ECO:0000313" key="8">
    <source>
        <dbReference type="Proteomes" id="UP000243024"/>
    </source>
</evidence>
<dbReference type="FunFam" id="2.70.70.10:FF:000006">
    <property type="entry name" value="M23 family peptidase"/>
    <property type="match status" value="1"/>
</dbReference>
<feature type="domain" description="M23ase beta-sheet core" evidence="4">
    <location>
        <begin position="236"/>
        <end position="331"/>
    </location>
</feature>
<reference evidence="7 9" key="2">
    <citation type="submission" date="2017-08" db="EMBL/GenBank/DDBJ databases">
        <title>Burning lignite coal seam in the remote Altai Mountains harbors a hydrogen-driven thermophilic microbial community.</title>
        <authorList>
            <person name="Kadnikov V.V."/>
            <person name="Mardanov A.V."/>
            <person name="Ivasenko D."/>
            <person name="Beletsky A.V."/>
            <person name="Karnachuk O.V."/>
            <person name="Ravin N.V."/>
        </authorList>
    </citation>
    <scope>NUCLEOTIDE SEQUENCE [LARGE SCALE GENOMIC DNA]</scope>
    <source>
        <strain evidence="7">AL33</strain>
    </source>
</reference>
<dbReference type="Proteomes" id="UP000244180">
    <property type="component" value="Unassembled WGS sequence"/>
</dbReference>
<dbReference type="Proteomes" id="UP000243024">
    <property type="component" value="Unassembled WGS sequence"/>
</dbReference>
<dbReference type="InterPro" id="IPR016047">
    <property type="entry name" value="M23ase_b-sheet_dom"/>
</dbReference>
<dbReference type="SUPFAM" id="SSF51261">
    <property type="entry name" value="Duplicated hybrid motif"/>
    <property type="match status" value="1"/>
</dbReference>
<dbReference type="Pfam" id="PF01551">
    <property type="entry name" value="Peptidase_M23"/>
    <property type="match status" value="1"/>
</dbReference>
<dbReference type="STRING" id="1484.SA87_06900"/>
<evidence type="ECO:0000256" key="3">
    <source>
        <dbReference type="SAM" id="Phobius"/>
    </source>
</evidence>
<dbReference type="PANTHER" id="PTHR21666:SF289">
    <property type="entry name" value="L-ALA--D-GLU ENDOPEPTIDASE"/>
    <property type="match status" value="1"/>
</dbReference>
<comment type="caution">
    <text evidence="6">The sequence shown here is derived from an EMBL/GenBank/DDBJ whole genome shotgun (WGS) entry which is preliminary data.</text>
</comment>
<dbReference type="EMBL" id="JAHHQF010000050">
    <property type="protein sequence ID" value="MBT9282144.1"/>
    <property type="molecule type" value="Genomic_DNA"/>
</dbReference>
<keyword evidence="1" id="KW-0732">Signal</keyword>
<dbReference type="Gene3D" id="2.70.70.10">
    <property type="entry name" value="Glucose Permease (Domain IIA)"/>
    <property type="match status" value="1"/>
</dbReference>
<evidence type="ECO:0000313" key="5">
    <source>
        <dbReference type="EMBL" id="MBT9282144.1"/>
    </source>
</evidence>
<gene>
    <name evidence="7" type="ORF">HSCHL_0102</name>
    <name evidence="5" type="ORF">KM312_05745</name>
    <name evidence="6" type="ORF">SA87_06900</name>
</gene>
<protein>
    <submittedName>
        <fullName evidence="5 7">Metalloendopeptidase</fullName>
    </submittedName>
</protein>
<sequence>MRRLKALVRRLGRPWHVQIVPGDAGEIRHVRLRGWMLALALGGVALFWLGFTLAVLAFVWSRQALLAAEARLEAVRGESRQAVRQAAEESDRLRDENRTLRSRYEELFERLRRLEETVETNDERLKSIAPPTSKAPAKGQAVFLAAKRETARIAALTARPLAAGAPPASALVEAAERGLSALEKAAAAQGAAIEETAAEVEAYRERLRRTPDIAPAAGRVTSGFGFRPDPFTRTQRFHEGVDFANAVGTPVVATAKGTVVFAGRDGGYGLMVEIDHGGGLSTVYAHLSAIAVRVGETVDKGAVIGRMGNTGRSTGPHLHYEVRRYGRPVDPAPYLGGEIRVEAGEAQD</sequence>
<evidence type="ECO:0000313" key="9">
    <source>
        <dbReference type="Proteomes" id="UP000244180"/>
    </source>
</evidence>
<feature type="coiled-coil region" evidence="2">
    <location>
        <begin position="83"/>
        <end position="124"/>
    </location>
</feature>
<proteinExistence type="predicted"/>
<dbReference type="InterPro" id="IPR011055">
    <property type="entry name" value="Dup_hybrid_motif"/>
</dbReference>
<dbReference type="Proteomes" id="UP000748108">
    <property type="component" value="Unassembled WGS sequence"/>
</dbReference>